<sequence>MYVTSVTVLIVPESISSWLLIVPNVPTEPSRHRVAVWRELRRAGAVPVSSGTWTLPDLPGFTAGLLAAKDAAERGGGSVSVFTAVPKDDTDMAALVDAFVAARRDEWRELIADTAKFTAEVEREIAKEKFTFGELEEEEQSLDRLRRWQRDLLKRNAVPLPEVDDADTAIESATVALDRFAQLVYAANLAAAATE</sequence>
<dbReference type="InterPro" id="IPR046858">
    <property type="entry name" value="ChrB_N"/>
</dbReference>
<name>A0ABN2SNY5_9MICO</name>
<evidence type="ECO:0000313" key="2">
    <source>
        <dbReference type="EMBL" id="GAA1990023.1"/>
    </source>
</evidence>
<proteinExistence type="predicted"/>
<protein>
    <recommendedName>
        <fullName evidence="1">ChrB N-terminal domain-containing protein</fullName>
    </recommendedName>
</protein>
<dbReference type="Pfam" id="PF20229">
    <property type="entry name" value="ChrB_N"/>
    <property type="match status" value="1"/>
</dbReference>
<comment type="caution">
    <text evidence="2">The sequence shown here is derived from an EMBL/GenBank/DDBJ whole genome shotgun (WGS) entry which is preliminary data.</text>
</comment>
<evidence type="ECO:0000313" key="3">
    <source>
        <dbReference type="Proteomes" id="UP001500326"/>
    </source>
</evidence>
<dbReference type="EMBL" id="BAAAOH010000001">
    <property type="protein sequence ID" value="GAA1990023.1"/>
    <property type="molecule type" value="Genomic_DNA"/>
</dbReference>
<gene>
    <name evidence="2" type="ORF">GCM10009777_26650</name>
</gene>
<keyword evidence="3" id="KW-1185">Reference proteome</keyword>
<evidence type="ECO:0000259" key="1">
    <source>
        <dbReference type="Pfam" id="PF20229"/>
    </source>
</evidence>
<dbReference type="Proteomes" id="UP001500326">
    <property type="component" value="Unassembled WGS sequence"/>
</dbReference>
<reference evidence="2 3" key="1">
    <citation type="journal article" date="2019" name="Int. J. Syst. Evol. Microbiol.">
        <title>The Global Catalogue of Microorganisms (GCM) 10K type strain sequencing project: providing services to taxonomists for standard genome sequencing and annotation.</title>
        <authorList>
            <consortium name="The Broad Institute Genomics Platform"/>
            <consortium name="The Broad Institute Genome Sequencing Center for Infectious Disease"/>
            <person name="Wu L."/>
            <person name="Ma J."/>
        </authorList>
    </citation>
    <scope>NUCLEOTIDE SEQUENCE [LARGE SCALE GENOMIC DNA]</scope>
    <source>
        <strain evidence="2 3">JCM 14902</strain>
    </source>
</reference>
<accession>A0ABN2SNY5</accession>
<organism evidence="2 3">
    <name type="scientific">Microbacterium pumilum</name>
    <dbReference type="NCBI Taxonomy" id="344165"/>
    <lineage>
        <taxon>Bacteria</taxon>
        <taxon>Bacillati</taxon>
        <taxon>Actinomycetota</taxon>
        <taxon>Actinomycetes</taxon>
        <taxon>Micrococcales</taxon>
        <taxon>Microbacteriaceae</taxon>
        <taxon>Microbacterium</taxon>
    </lineage>
</organism>
<feature type="domain" description="ChrB N-terminal" evidence="1">
    <location>
        <begin position="33"/>
        <end position="188"/>
    </location>
</feature>